<feature type="domain" description="Glycosyl transferase family 1" evidence="3">
    <location>
        <begin position="194"/>
        <end position="356"/>
    </location>
</feature>
<keyword evidence="6" id="KW-1185">Reference proteome</keyword>
<evidence type="ECO:0000256" key="1">
    <source>
        <dbReference type="ARBA" id="ARBA00022676"/>
    </source>
</evidence>
<dbReference type="SUPFAM" id="SSF53756">
    <property type="entry name" value="UDP-Glycosyltransferase/glycogen phosphorylase"/>
    <property type="match status" value="1"/>
</dbReference>
<evidence type="ECO:0000259" key="3">
    <source>
        <dbReference type="Pfam" id="PF00534"/>
    </source>
</evidence>
<dbReference type="PANTHER" id="PTHR12526">
    <property type="entry name" value="GLYCOSYLTRANSFERASE"/>
    <property type="match status" value="1"/>
</dbReference>
<protein>
    <submittedName>
        <fullName evidence="5">Glycosyltransferase</fullName>
        <ecNumber evidence="5">2.4.-.-</ecNumber>
    </submittedName>
</protein>
<sequence length="411" mass="44645">MLFGKYLRRHGIGTDIVADAAECGEEVGPVWDGGAVFGCRRPRSRPAQHLAKLWLNVQRIVRADKAHHACIQVRDMSLSALVALAAARVKGIPFVYWLSYLQSEGHIGRARARGPRAGMKYWYPLVEGLAGRFILYRIVLPRADHVFVQSEAMKARLAAAGVPASRMTPVPMGVDTEDSDAWLAPPAQAAALAGRRTLVYLGLQDRERKPELLLHMLAQVRLRVPNVVLVMAGDTADEDQRAWLRKEAVRLGVADHLVWTGWLSRRQAWAWVRAAELGLSPIPRGEIFDASSPTKAVEYMALSVPVVGNDSPDQKLVIEASGAGICVPLDAASFAEAVVSLLNDEQARRHMAARGPAWVRATRSYAHLATTVAGVYRQVCGGQPEHSADPVGEGDACTIAADTAREDAGVQ</sequence>
<dbReference type="RefSeq" id="WP_379734888.1">
    <property type="nucleotide sequence ID" value="NZ_JBHRVV010000001.1"/>
</dbReference>
<evidence type="ECO:0000313" key="6">
    <source>
        <dbReference type="Proteomes" id="UP001595665"/>
    </source>
</evidence>
<evidence type="ECO:0000259" key="4">
    <source>
        <dbReference type="Pfam" id="PF13579"/>
    </source>
</evidence>
<dbReference type="InterPro" id="IPR001296">
    <property type="entry name" value="Glyco_trans_1"/>
</dbReference>
<dbReference type="EMBL" id="JBHRVV010000001">
    <property type="protein sequence ID" value="MFC3458453.1"/>
    <property type="molecule type" value="Genomic_DNA"/>
</dbReference>
<dbReference type="EC" id="2.4.-.-" evidence="5"/>
<accession>A0ABV7PH01</accession>
<dbReference type="Pfam" id="PF00534">
    <property type="entry name" value="Glycos_transf_1"/>
    <property type="match status" value="1"/>
</dbReference>
<feature type="domain" description="Glycosyltransferase subfamily 4-like N-terminal" evidence="4">
    <location>
        <begin position="5"/>
        <end position="173"/>
    </location>
</feature>
<dbReference type="Gene3D" id="3.40.50.2000">
    <property type="entry name" value="Glycogen Phosphorylase B"/>
    <property type="match status" value="2"/>
</dbReference>
<name>A0ABV7PH01_9BURK</name>
<dbReference type="Proteomes" id="UP001595665">
    <property type="component" value="Unassembled WGS sequence"/>
</dbReference>
<evidence type="ECO:0000256" key="2">
    <source>
        <dbReference type="ARBA" id="ARBA00022679"/>
    </source>
</evidence>
<keyword evidence="1 5" id="KW-0328">Glycosyltransferase</keyword>
<keyword evidence="2 5" id="KW-0808">Transferase</keyword>
<dbReference type="InterPro" id="IPR028098">
    <property type="entry name" value="Glyco_trans_4-like_N"/>
</dbReference>
<proteinExistence type="predicted"/>
<comment type="caution">
    <text evidence="5">The sequence shown here is derived from an EMBL/GenBank/DDBJ whole genome shotgun (WGS) entry which is preliminary data.</text>
</comment>
<dbReference type="PANTHER" id="PTHR12526:SF510">
    <property type="entry name" value="D-INOSITOL 3-PHOSPHATE GLYCOSYLTRANSFERASE"/>
    <property type="match status" value="1"/>
</dbReference>
<dbReference type="GO" id="GO:0016757">
    <property type="term" value="F:glycosyltransferase activity"/>
    <property type="evidence" value="ECO:0007669"/>
    <property type="project" value="UniProtKB-KW"/>
</dbReference>
<dbReference type="Pfam" id="PF13579">
    <property type="entry name" value="Glyco_trans_4_4"/>
    <property type="match status" value="1"/>
</dbReference>
<gene>
    <name evidence="5" type="ORF">ACFOPH_09365</name>
</gene>
<reference evidence="6" key="1">
    <citation type="journal article" date="2019" name="Int. J. Syst. Evol. Microbiol.">
        <title>The Global Catalogue of Microorganisms (GCM) 10K type strain sequencing project: providing services to taxonomists for standard genome sequencing and annotation.</title>
        <authorList>
            <consortium name="The Broad Institute Genomics Platform"/>
            <consortium name="The Broad Institute Genome Sequencing Center for Infectious Disease"/>
            <person name="Wu L."/>
            <person name="Ma J."/>
        </authorList>
    </citation>
    <scope>NUCLEOTIDE SEQUENCE [LARGE SCALE GENOMIC DNA]</scope>
    <source>
        <strain evidence="6">CCM 7480</strain>
    </source>
</reference>
<organism evidence="5 6">
    <name type="scientific">Massilia haematophila</name>
    <dbReference type="NCBI Taxonomy" id="457923"/>
    <lineage>
        <taxon>Bacteria</taxon>
        <taxon>Pseudomonadati</taxon>
        <taxon>Pseudomonadota</taxon>
        <taxon>Betaproteobacteria</taxon>
        <taxon>Burkholderiales</taxon>
        <taxon>Oxalobacteraceae</taxon>
        <taxon>Telluria group</taxon>
        <taxon>Massilia</taxon>
    </lineage>
</organism>
<evidence type="ECO:0000313" key="5">
    <source>
        <dbReference type="EMBL" id="MFC3458453.1"/>
    </source>
</evidence>